<gene>
    <name evidence="14" type="primary">nadB_2</name>
    <name evidence="13" type="ORF">HMPREF3195_01136</name>
    <name evidence="14" type="ORF">NCTC11460_01956</name>
</gene>
<evidence type="ECO:0000256" key="2">
    <source>
        <dbReference type="ARBA" id="ARBA00004950"/>
    </source>
</evidence>
<keyword evidence="6" id="KW-0285">Flavoprotein</keyword>
<keyword evidence="9 14" id="KW-0560">Oxidoreductase</keyword>
<dbReference type="EMBL" id="UGTB01000004">
    <property type="protein sequence ID" value="SUB61962.1"/>
    <property type="molecule type" value="Genomic_DNA"/>
</dbReference>
<evidence type="ECO:0000313" key="14">
    <source>
        <dbReference type="EMBL" id="SUB61962.1"/>
    </source>
</evidence>
<dbReference type="PRINTS" id="PR00368">
    <property type="entry name" value="FADPNR"/>
</dbReference>
<comment type="pathway">
    <text evidence="2">Cofactor biosynthesis; NAD(+) biosynthesis; iminoaspartate from L-aspartate (oxidase route): step 1/1.</text>
</comment>
<dbReference type="EC" id="1.4.3.16" evidence="4"/>
<reference evidence="14 16" key="2">
    <citation type="submission" date="2018-06" db="EMBL/GenBank/DDBJ databases">
        <authorList>
            <consortium name="Pathogen Informatics"/>
            <person name="Doyle S."/>
        </authorList>
    </citation>
    <scope>NUCLEOTIDE SEQUENCE [LARGE SCALE GENOMIC DNA]</scope>
    <source>
        <strain evidence="14 16">NCTC11460</strain>
    </source>
</reference>
<accession>A0A135YRC0</accession>
<dbReference type="Gene3D" id="3.50.50.60">
    <property type="entry name" value="FAD/NAD(P)-binding domain"/>
    <property type="match status" value="1"/>
</dbReference>
<feature type="domain" description="FAD-dependent oxidoreductase 2 FAD-binding" evidence="12">
    <location>
        <begin position="6"/>
        <end position="370"/>
    </location>
</feature>
<dbReference type="SUPFAM" id="SSF51905">
    <property type="entry name" value="FAD/NAD(P)-binding domain"/>
    <property type="match status" value="1"/>
</dbReference>
<dbReference type="Proteomes" id="UP000070326">
    <property type="component" value="Unassembled WGS sequence"/>
</dbReference>
<dbReference type="PATRIC" id="fig|1261.3.peg.109"/>
<dbReference type="UniPathway" id="UPA00253">
    <property type="reaction ID" value="UER00326"/>
</dbReference>
<comment type="catalytic activity">
    <reaction evidence="11">
        <text>L-aspartate + O2 = iminosuccinate + H2O2</text>
        <dbReference type="Rhea" id="RHEA:25876"/>
        <dbReference type="ChEBI" id="CHEBI:15379"/>
        <dbReference type="ChEBI" id="CHEBI:16240"/>
        <dbReference type="ChEBI" id="CHEBI:29991"/>
        <dbReference type="ChEBI" id="CHEBI:77875"/>
        <dbReference type="EC" id="1.4.3.16"/>
    </reaction>
    <physiologicalReaction direction="left-to-right" evidence="11">
        <dbReference type="Rhea" id="RHEA:25877"/>
    </physiologicalReaction>
</comment>
<keyword evidence="7" id="KW-0662">Pyridine nucleotide biosynthesis</keyword>
<evidence type="ECO:0000256" key="4">
    <source>
        <dbReference type="ARBA" id="ARBA00012173"/>
    </source>
</evidence>
<proteinExistence type="inferred from homology"/>
<dbReference type="RefSeq" id="WP_002846494.1">
    <property type="nucleotide sequence ID" value="NZ_CAMPYD010000003.1"/>
</dbReference>
<dbReference type="PROSITE" id="PS51257">
    <property type="entry name" value="PROKAR_LIPOPROTEIN"/>
    <property type="match status" value="1"/>
</dbReference>
<name>A0A135YRC0_9FIRM</name>
<dbReference type="Proteomes" id="UP000255101">
    <property type="component" value="Unassembled WGS sequence"/>
</dbReference>
<evidence type="ECO:0000259" key="12">
    <source>
        <dbReference type="Pfam" id="PF00890"/>
    </source>
</evidence>
<evidence type="ECO:0000256" key="7">
    <source>
        <dbReference type="ARBA" id="ARBA00022642"/>
    </source>
</evidence>
<dbReference type="Gene3D" id="3.90.700.10">
    <property type="entry name" value="Succinate dehydrogenase/fumarate reductase flavoprotein, catalytic domain"/>
    <property type="match status" value="1"/>
</dbReference>
<evidence type="ECO:0000313" key="13">
    <source>
        <dbReference type="EMBL" id="KXI11903.1"/>
    </source>
</evidence>
<dbReference type="AlphaFoldDB" id="A0A135YRC0"/>
<dbReference type="eggNOG" id="COG0029">
    <property type="taxonomic scope" value="Bacteria"/>
</dbReference>
<sequence>MKGFYDVVVVGAGAAGLSCALNLDPSFEVCLISKKDMSEANSYLAQGGISAKRVNEDIDDYIEDTLRAGHYENDPEVVRDILDNSLEVVKSLIGYGVPFEKDEQDQYSLHKEGGHRLARVYHVGDFTGRSICETMAQRVMSSPNIDVCEDTTFYDLIVEGDRAIGIKVYAKGRYQNIYSRAIVIATGGIGGIFDSSTNFKSISGEGLSIAIKHGVEVSNIEYVQIHPTVLYDQEKGRHSLITEALRGEGGILLDKNGKRFIDELKPRDIVSKAIRSKMEADRSDYVYLSLENIHNRDRVDENFPTVFNACMEKGIDIRNDMIPICPGQHYHMGGITAQIDGQTSMKALYAIGEAACTGLHGRNRLASNSLLEACYCGMRCSENINISIDDFITEIKENHETRDIDEILEDHHRLLIDRIRERNKDFYEYWLKNENA</sequence>
<protein>
    <recommendedName>
        <fullName evidence="5">L-aspartate oxidase</fullName>
        <ecNumber evidence="4">1.4.3.16</ecNumber>
    </recommendedName>
    <alternativeName>
        <fullName evidence="10">Quinolinate synthase B</fullName>
    </alternativeName>
</protein>
<dbReference type="GO" id="GO:0033765">
    <property type="term" value="F:steroid dehydrogenase activity, acting on the CH-CH group of donors"/>
    <property type="evidence" value="ECO:0007669"/>
    <property type="project" value="UniProtKB-ARBA"/>
</dbReference>
<evidence type="ECO:0000313" key="16">
    <source>
        <dbReference type="Proteomes" id="UP000255101"/>
    </source>
</evidence>
<dbReference type="SUPFAM" id="SSF56425">
    <property type="entry name" value="Succinate dehydrogenase/fumarate reductase flavoprotein, catalytic domain"/>
    <property type="match status" value="1"/>
</dbReference>
<comment type="similarity">
    <text evidence="3">Belongs to the FAD-dependent oxidoreductase 2 family. NadB subfamily.</text>
</comment>
<evidence type="ECO:0000256" key="10">
    <source>
        <dbReference type="ARBA" id="ARBA00030386"/>
    </source>
</evidence>
<dbReference type="InterPro" id="IPR005288">
    <property type="entry name" value="NadB"/>
</dbReference>
<dbReference type="GO" id="GO:0008734">
    <property type="term" value="F:L-aspartate oxidase activity"/>
    <property type="evidence" value="ECO:0007669"/>
    <property type="project" value="UniProtKB-EC"/>
</dbReference>
<dbReference type="FunFam" id="3.90.700.10:FF:000002">
    <property type="entry name" value="L-aspartate oxidase"/>
    <property type="match status" value="1"/>
</dbReference>
<dbReference type="NCBIfam" id="NF004820">
    <property type="entry name" value="PRK06175.1"/>
    <property type="match status" value="1"/>
</dbReference>
<dbReference type="InterPro" id="IPR036188">
    <property type="entry name" value="FAD/NAD-bd_sf"/>
</dbReference>
<organism evidence="13 15">
    <name type="scientific">Peptostreptococcus anaerobius</name>
    <dbReference type="NCBI Taxonomy" id="1261"/>
    <lineage>
        <taxon>Bacteria</taxon>
        <taxon>Bacillati</taxon>
        <taxon>Bacillota</taxon>
        <taxon>Clostridia</taxon>
        <taxon>Peptostreptococcales</taxon>
        <taxon>Peptostreptococcaceae</taxon>
        <taxon>Peptostreptococcus</taxon>
    </lineage>
</organism>
<reference evidence="13 15" key="1">
    <citation type="submission" date="2016-02" db="EMBL/GenBank/DDBJ databases">
        <authorList>
            <person name="Wen L."/>
            <person name="He K."/>
            <person name="Yang H."/>
        </authorList>
    </citation>
    <scope>NUCLEOTIDE SEQUENCE [LARGE SCALE GENOMIC DNA]</scope>
    <source>
        <strain evidence="13 15">MJR8628A</strain>
    </source>
</reference>
<keyword evidence="8" id="KW-0274">FAD</keyword>
<dbReference type="InterPro" id="IPR027477">
    <property type="entry name" value="Succ_DH/fumarate_Rdtase_cat_sf"/>
</dbReference>
<evidence type="ECO:0000256" key="11">
    <source>
        <dbReference type="ARBA" id="ARBA00048305"/>
    </source>
</evidence>
<evidence type="ECO:0000256" key="6">
    <source>
        <dbReference type="ARBA" id="ARBA00022630"/>
    </source>
</evidence>
<evidence type="ECO:0000256" key="8">
    <source>
        <dbReference type="ARBA" id="ARBA00022827"/>
    </source>
</evidence>
<evidence type="ECO:0000256" key="3">
    <source>
        <dbReference type="ARBA" id="ARBA00008562"/>
    </source>
</evidence>
<dbReference type="PANTHER" id="PTHR42716:SF2">
    <property type="entry name" value="L-ASPARTATE OXIDASE, CHLOROPLASTIC"/>
    <property type="match status" value="1"/>
</dbReference>
<dbReference type="GO" id="GO:0034628">
    <property type="term" value="P:'de novo' NAD+ biosynthetic process from L-aspartate"/>
    <property type="evidence" value="ECO:0007669"/>
    <property type="project" value="TreeGrafter"/>
</dbReference>
<evidence type="ECO:0000256" key="5">
    <source>
        <dbReference type="ARBA" id="ARBA00021901"/>
    </source>
</evidence>
<dbReference type="InterPro" id="IPR003953">
    <property type="entry name" value="FAD-dep_OxRdtase_2_FAD-bd"/>
</dbReference>
<comment type="cofactor">
    <cofactor evidence="1">
        <name>FAD</name>
        <dbReference type="ChEBI" id="CHEBI:57692"/>
    </cofactor>
</comment>
<evidence type="ECO:0000256" key="1">
    <source>
        <dbReference type="ARBA" id="ARBA00001974"/>
    </source>
</evidence>
<dbReference type="PANTHER" id="PTHR42716">
    <property type="entry name" value="L-ASPARTATE OXIDASE"/>
    <property type="match status" value="1"/>
</dbReference>
<dbReference type="Pfam" id="PF00890">
    <property type="entry name" value="FAD_binding_2"/>
    <property type="match status" value="1"/>
</dbReference>
<evidence type="ECO:0000256" key="9">
    <source>
        <dbReference type="ARBA" id="ARBA00023002"/>
    </source>
</evidence>
<dbReference type="EMBL" id="LSQZ01000061">
    <property type="protein sequence ID" value="KXI11903.1"/>
    <property type="molecule type" value="Genomic_DNA"/>
</dbReference>
<dbReference type="STRING" id="1261.HMPREF3195_01136"/>
<evidence type="ECO:0000313" key="15">
    <source>
        <dbReference type="Proteomes" id="UP000070326"/>
    </source>
</evidence>